<dbReference type="GO" id="GO:0042054">
    <property type="term" value="F:histone methyltransferase activity"/>
    <property type="evidence" value="ECO:0007669"/>
    <property type="project" value="TreeGrafter"/>
</dbReference>
<dbReference type="Proteomes" id="UP001515480">
    <property type="component" value="Unassembled WGS sequence"/>
</dbReference>
<evidence type="ECO:0000313" key="3">
    <source>
        <dbReference type="EMBL" id="KAL1514958.1"/>
    </source>
</evidence>
<evidence type="ECO:0000256" key="2">
    <source>
        <dbReference type="SAM" id="MobiDB-lite"/>
    </source>
</evidence>
<sequence length="939" mass="100997">MADPPPASASPSLEQLMAAIRQAQQLLHAAAPLDDGPAQDAQRRAASLALDEAMRRGQPLRLADVDVFSLRPPWTSLRPAAASRRAAGHDVPSRRAALCAARPAAARLLRFIDCRGAAHEPYRRLTRARQLPWAEAGVGACVGAVRAARRAAGGVAPRVLVAEGSLGAEAAAAAAAGGAVTVCEPNAFARRALREVAEAAGVGPRVRVVDASMVAHCEAEAREARRLPDVVVLAPLVDEAAIGRSLLPAVEALRRWRGAMDGDATQPVVCSVPQRVSVWGSLANMSAGVIHGVDLGTLDAARWTPYPLPWAAEREEGAKLISPFEELFAFDLDVNLPAGDLDIASGEPAATREVSFSSSSRAIHEANEATGVRDGRRWALCNAVVLHTAVHFQQHGTSGEAGGRGDTPSRVRAPQRRSVLFLEAFPVEPHAPTTLSAAHNCHRIWLVPTVRATLRPPPSWGRLLLQHWHFAMLKDTPRNDAYAAALRRAAEARVARAARGGERCLAIDVGAGSGLLSLMLAQAVDQVCGSAGGVIAGVEIVRSVSEIARRVVEANGCSSRVEIVCADLQLLCKEAERRPDFEMKSSLMVAELMDTGGLGEGLLPLAARASESGLLGPSSQLIPCRLRVWAMLVELRACGTGLDSAELMPSSIGGVSLEPWLRYHHMKSYSSIDLPSAHYTPLSHEWLAVDVTLGDAVPPTSVIRVPITWHGTLNAIVWVWEVDLDHSGAPPLTNAPRAPKTHWRQATQLFDNLRIVGTGMSVCIEVYPFEGRELKFQLREETSGAKPPRSERPHEGWFAAHPPTETPFYQEADFACDSMSCESATIPDIELPKRTVATVPSCCMRGGCRDCVSRSREAFPFRLRRIRPPVPSVRLSADAAWLKALHKSTQGVEEFEINPRNSFESMQLCDAALDIAAQPSMLGVDPMDAYQAVRLYYAN</sequence>
<dbReference type="Gene3D" id="3.40.50.150">
    <property type="entry name" value="Vaccinia Virus protein VP39"/>
    <property type="match status" value="1"/>
</dbReference>
<evidence type="ECO:0000313" key="4">
    <source>
        <dbReference type="Proteomes" id="UP001515480"/>
    </source>
</evidence>
<dbReference type="SUPFAM" id="SSF53335">
    <property type="entry name" value="S-adenosyl-L-methionine-dependent methyltransferases"/>
    <property type="match status" value="2"/>
</dbReference>
<dbReference type="Gene3D" id="2.70.160.11">
    <property type="entry name" value="Hnrnp arginine n-methyltransferase1"/>
    <property type="match status" value="1"/>
</dbReference>
<dbReference type="EMBL" id="JBGBPQ010000012">
    <property type="protein sequence ID" value="KAL1514958.1"/>
    <property type="molecule type" value="Genomic_DNA"/>
</dbReference>
<proteinExistence type="predicted"/>
<feature type="region of interest" description="Disordered" evidence="2">
    <location>
        <begin position="779"/>
        <end position="800"/>
    </location>
</feature>
<dbReference type="PANTHER" id="PTHR11006:SF4">
    <property type="entry name" value="PROTEIN ARGININE N-METHYLTRANSFERASE 7"/>
    <property type="match status" value="1"/>
</dbReference>
<dbReference type="PANTHER" id="PTHR11006">
    <property type="entry name" value="PROTEIN ARGININE N-METHYLTRANSFERASE"/>
    <property type="match status" value="1"/>
</dbReference>
<dbReference type="InterPro" id="IPR025799">
    <property type="entry name" value="Arg_MeTrfase"/>
</dbReference>
<dbReference type="CDD" id="cd02440">
    <property type="entry name" value="AdoMet_MTases"/>
    <property type="match status" value="1"/>
</dbReference>
<gene>
    <name evidence="3" type="ORF">AB1Y20_004034</name>
</gene>
<accession>A0AB34J5K5</accession>
<dbReference type="AlphaFoldDB" id="A0AB34J5K5"/>
<dbReference type="GO" id="GO:0016274">
    <property type="term" value="F:protein-arginine N-methyltransferase activity"/>
    <property type="evidence" value="ECO:0007669"/>
    <property type="project" value="InterPro"/>
</dbReference>
<protein>
    <recommendedName>
        <fullName evidence="5">Protein arginine N-methyltransferase</fullName>
    </recommendedName>
</protein>
<reference evidence="3 4" key="1">
    <citation type="journal article" date="2024" name="Science">
        <title>Giant polyketide synthase enzymes in the biosynthesis of giant marine polyether toxins.</title>
        <authorList>
            <person name="Fallon T.R."/>
            <person name="Shende V.V."/>
            <person name="Wierzbicki I.H."/>
            <person name="Pendleton A.L."/>
            <person name="Watervoot N.F."/>
            <person name="Auber R.P."/>
            <person name="Gonzalez D.J."/>
            <person name="Wisecaver J.H."/>
            <person name="Moore B.S."/>
        </authorList>
    </citation>
    <scope>NUCLEOTIDE SEQUENCE [LARGE SCALE GENOMIC DNA]</scope>
    <source>
        <strain evidence="3 4">12B1</strain>
    </source>
</reference>
<comment type="caution">
    <text evidence="3">The sequence shown here is derived from an EMBL/GenBank/DDBJ whole genome shotgun (WGS) entry which is preliminary data.</text>
</comment>
<name>A0AB34J5K5_PRYPA</name>
<organism evidence="3 4">
    <name type="scientific">Prymnesium parvum</name>
    <name type="common">Toxic golden alga</name>
    <dbReference type="NCBI Taxonomy" id="97485"/>
    <lineage>
        <taxon>Eukaryota</taxon>
        <taxon>Haptista</taxon>
        <taxon>Haptophyta</taxon>
        <taxon>Prymnesiophyceae</taxon>
        <taxon>Prymnesiales</taxon>
        <taxon>Prymnesiaceae</taxon>
        <taxon>Prymnesium</taxon>
    </lineage>
</organism>
<dbReference type="InterPro" id="IPR029063">
    <property type="entry name" value="SAM-dependent_MTases_sf"/>
</dbReference>
<keyword evidence="1" id="KW-0949">S-adenosyl-L-methionine</keyword>
<evidence type="ECO:0008006" key="5">
    <source>
        <dbReference type="Google" id="ProtNLM"/>
    </source>
</evidence>
<evidence type="ECO:0000256" key="1">
    <source>
        <dbReference type="ARBA" id="ARBA00022691"/>
    </source>
</evidence>
<feature type="compositionally biased region" description="Basic and acidic residues" evidence="2">
    <location>
        <begin position="779"/>
        <end position="795"/>
    </location>
</feature>
<keyword evidence="4" id="KW-1185">Reference proteome</keyword>